<accession>A0ABQ3XMI2</accession>
<dbReference type="EMBL" id="BOMG01000100">
    <property type="protein sequence ID" value="GID59717.1"/>
    <property type="molecule type" value="Genomic_DNA"/>
</dbReference>
<feature type="region of interest" description="Disordered" evidence="1">
    <location>
        <begin position="233"/>
        <end position="254"/>
    </location>
</feature>
<evidence type="ECO:0000313" key="3">
    <source>
        <dbReference type="Proteomes" id="UP000612282"/>
    </source>
</evidence>
<feature type="compositionally biased region" description="Gly residues" evidence="1">
    <location>
        <begin position="48"/>
        <end position="70"/>
    </location>
</feature>
<feature type="region of interest" description="Disordered" evidence="1">
    <location>
        <begin position="39"/>
        <end position="73"/>
    </location>
</feature>
<organism evidence="2 3">
    <name type="scientific">Actinoplanes couchii</name>
    <dbReference type="NCBI Taxonomy" id="403638"/>
    <lineage>
        <taxon>Bacteria</taxon>
        <taxon>Bacillati</taxon>
        <taxon>Actinomycetota</taxon>
        <taxon>Actinomycetes</taxon>
        <taxon>Micromonosporales</taxon>
        <taxon>Micromonosporaceae</taxon>
        <taxon>Actinoplanes</taxon>
    </lineage>
</organism>
<proteinExistence type="predicted"/>
<dbReference type="Proteomes" id="UP000612282">
    <property type="component" value="Unassembled WGS sequence"/>
</dbReference>
<evidence type="ECO:0000313" key="2">
    <source>
        <dbReference type="EMBL" id="GID59717.1"/>
    </source>
</evidence>
<gene>
    <name evidence="2" type="ORF">Aco03nite_081210</name>
</gene>
<protein>
    <recommendedName>
        <fullName evidence="4">PBS lyase HEAT domain protein repeat-containing protein</fullName>
    </recommendedName>
</protein>
<sequence length="254" mass="26205">MVDFRAADLYTITDLIFPQGTLLPETLAAIPALAERARSSGGSMPGFAGSGSGREAGFGPGAGSGAGSGAGPVEAEIDRARSGSGAGSVEAGIDRAGDDRAGLVWLLGMVADPRHTDGELLEPVRRAVSAERPPSLDDPDPAVRAAAAATGDPDLVLPTLRALLGEPSLLVAEVAELLADLTAPDDESLEASVTSDTDRLLRTGHFVRAGPVSDLIWIGEAIRRRLAWGHIPGDPSRAAPARDGREQNARDLRK</sequence>
<evidence type="ECO:0000256" key="1">
    <source>
        <dbReference type="SAM" id="MobiDB-lite"/>
    </source>
</evidence>
<keyword evidence="3" id="KW-1185">Reference proteome</keyword>
<evidence type="ECO:0008006" key="4">
    <source>
        <dbReference type="Google" id="ProtNLM"/>
    </source>
</evidence>
<name>A0ABQ3XMI2_9ACTN</name>
<feature type="compositionally biased region" description="Basic and acidic residues" evidence="1">
    <location>
        <begin position="240"/>
        <end position="254"/>
    </location>
</feature>
<reference evidence="2 3" key="1">
    <citation type="submission" date="2021-01" db="EMBL/GenBank/DDBJ databases">
        <title>Whole genome shotgun sequence of Actinoplanes couchii NBRC 106145.</title>
        <authorList>
            <person name="Komaki H."/>
            <person name="Tamura T."/>
        </authorList>
    </citation>
    <scope>NUCLEOTIDE SEQUENCE [LARGE SCALE GENOMIC DNA]</scope>
    <source>
        <strain evidence="2 3">NBRC 106145</strain>
    </source>
</reference>
<comment type="caution">
    <text evidence="2">The sequence shown here is derived from an EMBL/GenBank/DDBJ whole genome shotgun (WGS) entry which is preliminary data.</text>
</comment>